<dbReference type="PROSITE" id="PS51471">
    <property type="entry name" value="FE2OG_OXY"/>
    <property type="match status" value="1"/>
</dbReference>
<sequence>MASSPSKPSNVSAAAASPDLARAEAAIAAARGFSVHVLHDTADTFAYVAVGRGLLPLELADAAWAEASVPAHEAAQIVDGSLATSSGPMAWSQDEVTVGGRVVREPRLTAFLASAADVVYTYSGKANLGRAFPPAVSAVRAWLADALERGDDEYWNACLANCYIDGSQAVGWHSDAEDDLVPGSPIVTVSLGATRGLHFRSRAASDLFVAQNDARHARKHRPLTAAEAEVLATPTPTDLVLDLAHGDVLIMGGMTQSLFRHRLVRDADCHLPRIVLTFRAVVPSALAPPPL</sequence>
<dbReference type="EMBL" id="GL349447">
    <property type="protein sequence ID" value="KNC47619.1"/>
    <property type="molecule type" value="Genomic_DNA"/>
</dbReference>
<dbReference type="InterPro" id="IPR005123">
    <property type="entry name" value="Oxoglu/Fe-dep_dioxygenase_dom"/>
</dbReference>
<accession>A0A0L0D5K2</accession>
<dbReference type="InterPro" id="IPR037151">
    <property type="entry name" value="AlkB-like_sf"/>
</dbReference>
<name>A0A0L0D5K2_THETB</name>
<dbReference type="Proteomes" id="UP000054408">
    <property type="component" value="Unassembled WGS sequence"/>
</dbReference>
<reference evidence="2 3" key="1">
    <citation type="submission" date="2010-05" db="EMBL/GenBank/DDBJ databases">
        <title>The Genome Sequence of Thecamonas trahens ATCC 50062.</title>
        <authorList>
            <consortium name="The Broad Institute Genome Sequencing Platform"/>
            <person name="Russ C."/>
            <person name="Cuomo C."/>
            <person name="Shea T."/>
            <person name="Young S.K."/>
            <person name="Zeng Q."/>
            <person name="Koehrsen M."/>
            <person name="Haas B."/>
            <person name="Borodovsky M."/>
            <person name="Guigo R."/>
            <person name="Alvarado L."/>
            <person name="Berlin A."/>
            <person name="Bochicchio J."/>
            <person name="Borenstein D."/>
            <person name="Chapman S."/>
            <person name="Chen Z."/>
            <person name="Freedman E."/>
            <person name="Gellesch M."/>
            <person name="Goldberg J."/>
            <person name="Griggs A."/>
            <person name="Gujja S."/>
            <person name="Heilman E."/>
            <person name="Heiman D."/>
            <person name="Hepburn T."/>
            <person name="Howarth C."/>
            <person name="Jen D."/>
            <person name="Larson L."/>
            <person name="Mehta T."/>
            <person name="Park D."/>
            <person name="Pearson M."/>
            <person name="Roberts A."/>
            <person name="Saif S."/>
            <person name="Shenoy N."/>
            <person name="Sisk P."/>
            <person name="Stolte C."/>
            <person name="Sykes S."/>
            <person name="Thomson T."/>
            <person name="Walk T."/>
            <person name="White J."/>
            <person name="Yandava C."/>
            <person name="Burger G."/>
            <person name="Gray M.W."/>
            <person name="Holland P.W.H."/>
            <person name="King N."/>
            <person name="Lang F.B.F."/>
            <person name="Roger A.J."/>
            <person name="Ruiz-Trillo I."/>
            <person name="Lander E."/>
            <person name="Nusbaum C."/>
        </authorList>
    </citation>
    <scope>NUCLEOTIDE SEQUENCE [LARGE SCALE GENOMIC DNA]</scope>
    <source>
        <strain evidence="2 3">ATCC 50062</strain>
    </source>
</reference>
<evidence type="ECO:0000259" key="1">
    <source>
        <dbReference type="PROSITE" id="PS51471"/>
    </source>
</evidence>
<dbReference type="InterPro" id="IPR027450">
    <property type="entry name" value="AlkB-like"/>
</dbReference>
<dbReference type="GO" id="GO:0051213">
    <property type="term" value="F:dioxygenase activity"/>
    <property type="evidence" value="ECO:0007669"/>
    <property type="project" value="InterPro"/>
</dbReference>
<dbReference type="RefSeq" id="XP_013759544.1">
    <property type="nucleotide sequence ID" value="XM_013904090.1"/>
</dbReference>
<dbReference type="InterPro" id="IPR032854">
    <property type="entry name" value="ALKBH3"/>
</dbReference>
<feature type="domain" description="Fe2OG dioxygenase" evidence="1">
    <location>
        <begin position="154"/>
        <end position="282"/>
    </location>
</feature>
<protein>
    <submittedName>
        <fullName evidence="2">2OG-Fe(II) oxygenase</fullName>
    </submittedName>
</protein>
<dbReference type="Pfam" id="PF13532">
    <property type="entry name" value="2OG-FeII_Oxy_2"/>
    <property type="match status" value="1"/>
</dbReference>
<evidence type="ECO:0000313" key="3">
    <source>
        <dbReference type="Proteomes" id="UP000054408"/>
    </source>
</evidence>
<dbReference type="OrthoDB" id="445341at2759"/>
<proteinExistence type="predicted"/>
<evidence type="ECO:0000313" key="2">
    <source>
        <dbReference type="EMBL" id="KNC47619.1"/>
    </source>
</evidence>
<organism evidence="2 3">
    <name type="scientific">Thecamonas trahens ATCC 50062</name>
    <dbReference type="NCBI Taxonomy" id="461836"/>
    <lineage>
        <taxon>Eukaryota</taxon>
        <taxon>Apusozoa</taxon>
        <taxon>Apusomonadida</taxon>
        <taxon>Apusomonadidae</taxon>
        <taxon>Thecamonas</taxon>
    </lineage>
</organism>
<dbReference type="AlphaFoldDB" id="A0A0L0D5K2"/>
<dbReference type="Gene3D" id="2.60.120.590">
    <property type="entry name" value="Alpha-ketoglutarate-dependent dioxygenase AlkB-like"/>
    <property type="match status" value="1"/>
</dbReference>
<dbReference type="PANTHER" id="PTHR31212">
    <property type="entry name" value="ALPHA-KETOGLUTARATE-DEPENDENT DIOXYGENASE ALKB HOMOLOG 3"/>
    <property type="match status" value="1"/>
</dbReference>
<dbReference type="SUPFAM" id="SSF51197">
    <property type="entry name" value="Clavaminate synthase-like"/>
    <property type="match status" value="1"/>
</dbReference>
<gene>
    <name evidence="2" type="ORF">AMSG_02643</name>
</gene>
<dbReference type="GO" id="GO:0006307">
    <property type="term" value="P:DNA alkylation repair"/>
    <property type="evidence" value="ECO:0007669"/>
    <property type="project" value="InterPro"/>
</dbReference>
<keyword evidence="3" id="KW-1185">Reference proteome</keyword>
<dbReference type="PANTHER" id="PTHR31212:SF4">
    <property type="entry name" value="ALPHA-KETOGLUTARATE-DEPENDENT DIOXYGENASE ALKB HOMOLOG 3"/>
    <property type="match status" value="1"/>
</dbReference>
<dbReference type="GeneID" id="25562305"/>